<protein>
    <submittedName>
        <fullName evidence="3">Flagellar hook-length control protein FliK</fullName>
    </submittedName>
</protein>
<accession>A0A0C1ZF02</accession>
<evidence type="ECO:0000313" key="4">
    <source>
        <dbReference type="Proteomes" id="UP000031586"/>
    </source>
</evidence>
<name>A0A0C1ZF02_9VIBR</name>
<keyword evidence="3" id="KW-0966">Cell projection</keyword>
<comment type="caution">
    <text evidence="3">The sequence shown here is derived from an EMBL/GenBank/DDBJ whole genome shotgun (WGS) entry which is preliminary data.</text>
</comment>
<dbReference type="Proteomes" id="UP000031586">
    <property type="component" value="Unassembled WGS sequence"/>
</dbReference>
<feature type="domain" description="Flagellar hook-length control protein-like C-terminal" evidence="2">
    <location>
        <begin position="233"/>
        <end position="315"/>
    </location>
</feature>
<reference evidence="3 4" key="1">
    <citation type="submission" date="2014-07" db="EMBL/GenBank/DDBJ databases">
        <title>Unique and conserved regions in Vibrio harveyi and related species in comparison with the shrimp pathogen Vibrio harveyi CAIM 1792.</title>
        <authorList>
            <person name="Espinoza-Valles I."/>
            <person name="Vora G."/>
            <person name="Leekitcharoenphon P."/>
            <person name="Ussery D."/>
            <person name="Hoj L."/>
            <person name="Gomez-Gil B."/>
        </authorList>
    </citation>
    <scope>NUCLEOTIDE SEQUENCE [LARGE SCALE GENOMIC DNA]</scope>
    <source>
        <strain evidence="4">CAIM 1854 / LMG 25443</strain>
    </source>
</reference>
<keyword evidence="3" id="KW-0969">Cilium</keyword>
<dbReference type="InterPro" id="IPR038610">
    <property type="entry name" value="FliK-like_C_sf"/>
</dbReference>
<dbReference type="RefSeq" id="WP_020195755.1">
    <property type="nucleotide sequence ID" value="NZ_BAOH01000028.1"/>
</dbReference>
<evidence type="ECO:0000259" key="2">
    <source>
        <dbReference type="Pfam" id="PF02120"/>
    </source>
</evidence>
<feature type="compositionally biased region" description="Low complexity" evidence="1">
    <location>
        <begin position="181"/>
        <end position="192"/>
    </location>
</feature>
<dbReference type="AlphaFoldDB" id="A0A0C1ZF02"/>
<feature type="region of interest" description="Disordered" evidence="1">
    <location>
        <begin position="1"/>
        <end position="40"/>
    </location>
</feature>
<organism evidence="3 4">
    <name type="scientific">Vibrio owensii CAIM 1854 = LMG 25443</name>
    <dbReference type="NCBI Taxonomy" id="1229493"/>
    <lineage>
        <taxon>Bacteria</taxon>
        <taxon>Pseudomonadati</taxon>
        <taxon>Pseudomonadota</taxon>
        <taxon>Gammaproteobacteria</taxon>
        <taxon>Vibrionales</taxon>
        <taxon>Vibrionaceae</taxon>
        <taxon>Vibrio</taxon>
    </lineage>
</organism>
<dbReference type="EMBL" id="JPRD01000031">
    <property type="protein sequence ID" value="KIF51641.1"/>
    <property type="molecule type" value="Genomic_DNA"/>
</dbReference>
<dbReference type="PANTHER" id="PTHR37533">
    <property type="entry name" value="FLAGELLAR HOOK-LENGTH CONTROL PROTEIN"/>
    <property type="match status" value="1"/>
</dbReference>
<gene>
    <name evidence="3" type="ORF">H735_18375</name>
</gene>
<dbReference type="PATRIC" id="fig|1229493.5.peg.2987"/>
<evidence type="ECO:0000313" key="3">
    <source>
        <dbReference type="EMBL" id="KIF51641.1"/>
    </source>
</evidence>
<dbReference type="Pfam" id="PF02120">
    <property type="entry name" value="Flg_hook"/>
    <property type="match status" value="1"/>
</dbReference>
<proteinExistence type="predicted"/>
<dbReference type="InterPro" id="IPR052563">
    <property type="entry name" value="FliK"/>
</dbReference>
<keyword evidence="3" id="KW-0282">Flagellum</keyword>
<dbReference type="CDD" id="cd17470">
    <property type="entry name" value="T3SS_Flik_C"/>
    <property type="match status" value="1"/>
</dbReference>
<dbReference type="Gene3D" id="3.30.750.140">
    <property type="match status" value="1"/>
</dbReference>
<sequence length="353" mass="37547">MMVTNSVPANAPSQSSSAGKISQARSEQGFSQTDATSVNQQGQTNASLVVAGFRLNAQALPTQATQPEADTQELNAEVSPDVALLTAVPATTDLAIQAQALIQGMSKTALKQGETNQLTQVSAGQASQNTNVGNQTNPMLNATVQESQNAPQTSTASTLKVSASDLQNLLNQPAQGQVLVASSQAQTTTGAAPHSNPTSPLAATQAQGAEWAAVRVDTSSGKWGEQMMQVLQDRVTLQAQQNLQEAKIRLDPPELGKLDLLVRVEGDRLSVQINANTAATREALMQVSERLRTELQEQNFVHVDVNVGSDQGQERQAHDGAQEEANIFTARETNAFQTHTTTNYSEHWLNTQA</sequence>
<dbReference type="PANTHER" id="PTHR37533:SF2">
    <property type="entry name" value="FLAGELLAR HOOK-LENGTH CONTROL PROTEIN"/>
    <property type="match status" value="1"/>
</dbReference>
<dbReference type="InterPro" id="IPR021136">
    <property type="entry name" value="Flagellar_hook_control-like_C"/>
</dbReference>
<feature type="region of interest" description="Disordered" evidence="1">
    <location>
        <begin position="180"/>
        <end position="206"/>
    </location>
</feature>
<evidence type="ECO:0000256" key="1">
    <source>
        <dbReference type="SAM" id="MobiDB-lite"/>
    </source>
</evidence>